<feature type="compositionally biased region" description="Polar residues" evidence="1">
    <location>
        <begin position="89"/>
        <end position="133"/>
    </location>
</feature>
<feature type="region of interest" description="Disordered" evidence="1">
    <location>
        <begin position="179"/>
        <end position="199"/>
    </location>
</feature>
<dbReference type="EMBL" id="JASCZI010152780">
    <property type="protein sequence ID" value="MED6176665.1"/>
    <property type="molecule type" value="Genomic_DNA"/>
</dbReference>
<evidence type="ECO:0000256" key="1">
    <source>
        <dbReference type="SAM" id="MobiDB-lite"/>
    </source>
</evidence>
<feature type="compositionally biased region" description="Basic and acidic residues" evidence="1">
    <location>
        <begin position="321"/>
        <end position="330"/>
    </location>
</feature>
<proteinExistence type="predicted"/>
<organism evidence="2 3">
    <name type="scientific">Stylosanthes scabra</name>
    <dbReference type="NCBI Taxonomy" id="79078"/>
    <lineage>
        <taxon>Eukaryota</taxon>
        <taxon>Viridiplantae</taxon>
        <taxon>Streptophyta</taxon>
        <taxon>Embryophyta</taxon>
        <taxon>Tracheophyta</taxon>
        <taxon>Spermatophyta</taxon>
        <taxon>Magnoliopsida</taxon>
        <taxon>eudicotyledons</taxon>
        <taxon>Gunneridae</taxon>
        <taxon>Pentapetalae</taxon>
        <taxon>rosids</taxon>
        <taxon>fabids</taxon>
        <taxon>Fabales</taxon>
        <taxon>Fabaceae</taxon>
        <taxon>Papilionoideae</taxon>
        <taxon>50 kb inversion clade</taxon>
        <taxon>dalbergioids sensu lato</taxon>
        <taxon>Dalbergieae</taxon>
        <taxon>Pterocarpus clade</taxon>
        <taxon>Stylosanthes</taxon>
    </lineage>
</organism>
<dbReference type="CDD" id="cd00303">
    <property type="entry name" value="retropepsin_like"/>
    <property type="match status" value="1"/>
</dbReference>
<dbReference type="Gene3D" id="2.40.70.10">
    <property type="entry name" value="Acid Proteases"/>
    <property type="match status" value="1"/>
</dbReference>
<feature type="region of interest" description="Disordered" evidence="1">
    <location>
        <begin position="288"/>
        <end position="345"/>
    </location>
</feature>
<keyword evidence="3" id="KW-1185">Reference proteome</keyword>
<accession>A0ABU6VV82</accession>
<dbReference type="Proteomes" id="UP001341840">
    <property type="component" value="Unassembled WGS sequence"/>
</dbReference>
<evidence type="ECO:0000313" key="2">
    <source>
        <dbReference type="EMBL" id="MED6176665.1"/>
    </source>
</evidence>
<comment type="caution">
    <text evidence="2">The sequence shown here is derived from an EMBL/GenBank/DDBJ whole genome shotgun (WGS) entry which is preliminary data.</text>
</comment>
<protein>
    <submittedName>
        <fullName evidence="2">Uncharacterized protein</fullName>
    </submittedName>
</protein>
<evidence type="ECO:0000313" key="3">
    <source>
        <dbReference type="Proteomes" id="UP001341840"/>
    </source>
</evidence>
<sequence length="345" mass="38908">MAKSFVDIASMLKEIKEGQQVTATLLKRQPDGLQQKPIKHCEIFSCNSHHTDECPQLQEDNTVATAQNFFELTAIPPYNKQYYTQGWSDGQPTHWNLPQQQKSQPRQPYTYSQPQNAQNSKYQPPHNRQQYPPSNNPPVSYDEALRMFQRENQEIRESQKRTEPQLAQLTEMLHKITNQPTQTQPPAPNPLPSQPLPNPKGGINVVHSKEAMEKKMRMKTKKEVLSGGACSSIMPFELYKFFKLGPLKETKEIFTTADASVVSIVGIAENVLVRIGELTIPVDFHIIKPTKGEKGGDATDIPPYTTSKASEERLPPTAGGQRKEGPKEEGESCSENEEELRRKSS</sequence>
<gene>
    <name evidence="2" type="ORF">PIB30_090421</name>
</gene>
<feature type="compositionally biased region" description="Pro residues" evidence="1">
    <location>
        <begin position="183"/>
        <end position="198"/>
    </location>
</feature>
<reference evidence="2 3" key="1">
    <citation type="journal article" date="2023" name="Plants (Basel)">
        <title>Bridging the Gap: Combining Genomics and Transcriptomics Approaches to Understand Stylosanthes scabra, an Orphan Legume from the Brazilian Caatinga.</title>
        <authorList>
            <person name="Ferreira-Neto J.R.C."/>
            <person name="da Silva M.D."/>
            <person name="Binneck E."/>
            <person name="de Melo N.F."/>
            <person name="da Silva R.H."/>
            <person name="de Melo A.L.T.M."/>
            <person name="Pandolfi V."/>
            <person name="Bustamante F.O."/>
            <person name="Brasileiro-Vidal A.C."/>
            <person name="Benko-Iseppon A.M."/>
        </authorList>
    </citation>
    <scope>NUCLEOTIDE SEQUENCE [LARGE SCALE GENOMIC DNA]</scope>
    <source>
        <tissue evidence="2">Leaves</tissue>
    </source>
</reference>
<name>A0ABU6VV82_9FABA</name>
<dbReference type="InterPro" id="IPR021109">
    <property type="entry name" value="Peptidase_aspartic_dom_sf"/>
</dbReference>
<feature type="region of interest" description="Disordered" evidence="1">
    <location>
        <begin position="89"/>
        <end position="141"/>
    </location>
</feature>